<dbReference type="AlphaFoldDB" id="A0A395HHP9"/>
<gene>
    <name evidence="2" type="ORF">BO97DRAFT_430004</name>
</gene>
<name>A0A395HHP9_ASPHC</name>
<dbReference type="RefSeq" id="XP_025545849.1">
    <property type="nucleotide sequence ID" value="XM_025697412.1"/>
</dbReference>
<feature type="compositionally biased region" description="Basic and acidic residues" evidence="1">
    <location>
        <begin position="146"/>
        <end position="155"/>
    </location>
</feature>
<accession>A0A395HHP9</accession>
<keyword evidence="3" id="KW-1185">Reference proteome</keyword>
<evidence type="ECO:0000313" key="2">
    <source>
        <dbReference type="EMBL" id="RAL06695.1"/>
    </source>
</evidence>
<dbReference type="Proteomes" id="UP000248961">
    <property type="component" value="Unassembled WGS sequence"/>
</dbReference>
<feature type="region of interest" description="Disordered" evidence="1">
    <location>
        <begin position="144"/>
        <end position="173"/>
    </location>
</feature>
<sequence length="173" mass="19890">MELTPSHGEDLTLADLSDEARFPGLWYRLHLLLYDLLFCRGDRGSQSRLGFREGFTVIAQGLAHFTRYERAQLEEVLSGLTRYNAQTVLTRIERHLRMHLAPTDVLDDFATELARTLRIRLRRTIFRARFQMFVTEHGLRGGHHPGCHEILKEDTSSSECSEASSDSEDFRGP</sequence>
<dbReference type="GeneID" id="37201701"/>
<reference evidence="2 3" key="1">
    <citation type="submission" date="2018-02" db="EMBL/GenBank/DDBJ databases">
        <title>The genomes of Aspergillus section Nigri reveals drivers in fungal speciation.</title>
        <authorList>
            <consortium name="DOE Joint Genome Institute"/>
            <person name="Vesth T.C."/>
            <person name="Nybo J."/>
            <person name="Theobald S."/>
            <person name="Brandl J."/>
            <person name="Frisvad J.C."/>
            <person name="Nielsen K.F."/>
            <person name="Lyhne E.K."/>
            <person name="Kogle M.E."/>
            <person name="Kuo A."/>
            <person name="Riley R."/>
            <person name="Clum A."/>
            <person name="Nolan M."/>
            <person name="Lipzen A."/>
            <person name="Salamov A."/>
            <person name="Henrissat B."/>
            <person name="Wiebenga A."/>
            <person name="De vries R.P."/>
            <person name="Grigoriev I.V."/>
            <person name="Mortensen U.H."/>
            <person name="Andersen M.R."/>
            <person name="Baker S.E."/>
        </authorList>
    </citation>
    <scope>NUCLEOTIDE SEQUENCE [LARGE SCALE GENOMIC DNA]</scope>
    <source>
        <strain evidence="2 3">CBS 101889</strain>
    </source>
</reference>
<organism evidence="2 3">
    <name type="scientific">Aspergillus homomorphus (strain CBS 101889)</name>
    <dbReference type="NCBI Taxonomy" id="1450537"/>
    <lineage>
        <taxon>Eukaryota</taxon>
        <taxon>Fungi</taxon>
        <taxon>Dikarya</taxon>
        <taxon>Ascomycota</taxon>
        <taxon>Pezizomycotina</taxon>
        <taxon>Eurotiomycetes</taxon>
        <taxon>Eurotiomycetidae</taxon>
        <taxon>Eurotiales</taxon>
        <taxon>Aspergillaceae</taxon>
        <taxon>Aspergillus</taxon>
        <taxon>Aspergillus subgen. Circumdati</taxon>
    </lineage>
</organism>
<dbReference type="VEuPathDB" id="FungiDB:BO97DRAFT_430004"/>
<protein>
    <submittedName>
        <fullName evidence="2">Uncharacterized protein</fullName>
    </submittedName>
</protein>
<proteinExistence type="predicted"/>
<evidence type="ECO:0000313" key="3">
    <source>
        <dbReference type="Proteomes" id="UP000248961"/>
    </source>
</evidence>
<evidence type="ECO:0000256" key="1">
    <source>
        <dbReference type="SAM" id="MobiDB-lite"/>
    </source>
</evidence>
<dbReference type="EMBL" id="KZ824360">
    <property type="protein sequence ID" value="RAL06695.1"/>
    <property type="molecule type" value="Genomic_DNA"/>
</dbReference>